<keyword evidence="7 12" id="KW-0662">Pyridine nucleotide biosynthesis</keyword>
<accession>W8TGS5</accession>
<comment type="cofactor">
    <cofactor evidence="1 12">
        <name>FAD</name>
        <dbReference type="ChEBI" id="CHEBI:57692"/>
    </cofactor>
</comment>
<protein>
    <recommendedName>
        <fullName evidence="5 11">L-aspartate oxidase</fullName>
        <ecNumber evidence="4 11">1.4.3.16</ecNumber>
    </recommendedName>
</protein>
<dbReference type="KEGG" id="eac:EAL2_c00230"/>
<dbReference type="SUPFAM" id="SSF56425">
    <property type="entry name" value="Succinate dehydrogenase/fumarate reductase flavoprotein, catalytic domain"/>
    <property type="match status" value="1"/>
</dbReference>
<dbReference type="Pfam" id="PF00890">
    <property type="entry name" value="FAD_binding_2"/>
    <property type="match status" value="1"/>
</dbReference>
<dbReference type="EMBL" id="CP007452">
    <property type="protein sequence ID" value="AHM55387.1"/>
    <property type="molecule type" value="Genomic_DNA"/>
</dbReference>
<dbReference type="SUPFAM" id="SSF51905">
    <property type="entry name" value="FAD/NAD(P)-binding domain"/>
    <property type="match status" value="1"/>
</dbReference>
<comment type="function">
    <text evidence="12">Catalyzes the oxidation of L-aspartate to iminoaspartate.</text>
</comment>
<evidence type="ECO:0000256" key="12">
    <source>
        <dbReference type="RuleBase" id="RU362049"/>
    </source>
</evidence>
<dbReference type="RefSeq" id="WP_025434439.1">
    <property type="nucleotide sequence ID" value="NZ_CP007452.1"/>
</dbReference>
<name>W8TGS5_PEPAC</name>
<dbReference type="PANTHER" id="PTHR42716:SF2">
    <property type="entry name" value="L-ASPARTATE OXIDASE, CHLOROPLASTIC"/>
    <property type="match status" value="1"/>
</dbReference>
<dbReference type="NCBIfam" id="NF004820">
    <property type="entry name" value="PRK06175.1"/>
    <property type="match status" value="1"/>
</dbReference>
<dbReference type="EC" id="1.4.3.16" evidence="4 11"/>
<dbReference type="Gene3D" id="3.50.50.60">
    <property type="entry name" value="FAD/NAD(P)-binding domain"/>
    <property type="match status" value="1"/>
</dbReference>
<comment type="similarity">
    <text evidence="3 12">Belongs to the FAD-dependent oxidoreductase 2 family. NadB subfamily.</text>
</comment>
<organism evidence="14 15">
    <name type="scientific">Peptoclostridium acidaminophilum DSM 3953</name>
    <dbReference type="NCBI Taxonomy" id="1286171"/>
    <lineage>
        <taxon>Bacteria</taxon>
        <taxon>Bacillati</taxon>
        <taxon>Bacillota</taxon>
        <taxon>Clostridia</taxon>
        <taxon>Peptostreptococcales</taxon>
        <taxon>Peptoclostridiaceae</taxon>
        <taxon>Peptoclostridium</taxon>
    </lineage>
</organism>
<evidence type="ECO:0000256" key="9">
    <source>
        <dbReference type="ARBA" id="ARBA00023002"/>
    </source>
</evidence>
<comment type="pathway">
    <text evidence="2 12">Cofactor biosynthesis; NAD(+) biosynthesis; iminoaspartate from L-aspartate (oxidase route): step 1/1.</text>
</comment>
<evidence type="ECO:0000256" key="6">
    <source>
        <dbReference type="ARBA" id="ARBA00022630"/>
    </source>
</evidence>
<evidence type="ECO:0000259" key="13">
    <source>
        <dbReference type="Pfam" id="PF00890"/>
    </source>
</evidence>
<dbReference type="GO" id="GO:0033765">
    <property type="term" value="F:steroid dehydrogenase activity, acting on the CH-CH group of donors"/>
    <property type="evidence" value="ECO:0007669"/>
    <property type="project" value="UniProtKB-ARBA"/>
</dbReference>
<feature type="domain" description="FAD-dependent oxidoreductase 2 FAD-binding" evidence="13">
    <location>
        <begin position="4"/>
        <end position="373"/>
    </location>
</feature>
<proteinExistence type="inferred from homology"/>
<dbReference type="InterPro" id="IPR036188">
    <property type="entry name" value="FAD/NAD-bd_sf"/>
</dbReference>
<dbReference type="Gene3D" id="3.90.700.10">
    <property type="entry name" value="Succinate dehydrogenase/fumarate reductase flavoprotein, catalytic domain"/>
    <property type="match status" value="1"/>
</dbReference>
<keyword evidence="6 12" id="KW-0285">Flavoprotein</keyword>
<dbReference type="eggNOG" id="COG0029">
    <property type="taxonomic scope" value="Bacteria"/>
</dbReference>
<evidence type="ECO:0000256" key="2">
    <source>
        <dbReference type="ARBA" id="ARBA00004950"/>
    </source>
</evidence>
<dbReference type="InterPro" id="IPR005288">
    <property type="entry name" value="NadB"/>
</dbReference>
<dbReference type="GO" id="GO:0008734">
    <property type="term" value="F:L-aspartate oxidase activity"/>
    <property type="evidence" value="ECO:0007669"/>
    <property type="project" value="UniProtKB-UniRule"/>
</dbReference>
<evidence type="ECO:0000256" key="3">
    <source>
        <dbReference type="ARBA" id="ARBA00008562"/>
    </source>
</evidence>
<evidence type="ECO:0000313" key="15">
    <source>
        <dbReference type="Proteomes" id="UP000019591"/>
    </source>
</evidence>
<dbReference type="InterPro" id="IPR027477">
    <property type="entry name" value="Succ_DH/fumarate_Rdtase_cat_sf"/>
</dbReference>
<evidence type="ECO:0000313" key="14">
    <source>
        <dbReference type="EMBL" id="AHM55387.1"/>
    </source>
</evidence>
<dbReference type="UniPathway" id="UPA00253">
    <property type="reaction ID" value="UER00326"/>
</dbReference>
<evidence type="ECO:0000256" key="11">
    <source>
        <dbReference type="NCBIfam" id="TIGR00551"/>
    </source>
</evidence>
<dbReference type="PATRIC" id="fig|1286171.3.peg.19"/>
<dbReference type="GO" id="GO:0034628">
    <property type="term" value="P:'de novo' NAD+ biosynthetic process from L-aspartate"/>
    <property type="evidence" value="ECO:0007669"/>
    <property type="project" value="TreeGrafter"/>
</dbReference>
<dbReference type="STRING" id="1286171.EAL2_c00230"/>
<evidence type="ECO:0000256" key="5">
    <source>
        <dbReference type="ARBA" id="ARBA00021901"/>
    </source>
</evidence>
<evidence type="ECO:0000256" key="8">
    <source>
        <dbReference type="ARBA" id="ARBA00022827"/>
    </source>
</evidence>
<dbReference type="Proteomes" id="UP000019591">
    <property type="component" value="Chromosome"/>
</dbReference>
<gene>
    <name evidence="14" type="primary">nadB</name>
    <name evidence="14" type="ORF">EAL2_c00230</name>
</gene>
<sequence>MYYDIIVVGSGIAGLYSCINAPKDTSVLLISKSDFLNSNTYLAQGGIACVLSEKDSFKSHIDDTVRAGRYENDIEAVKLMVTEGPLDVKRLSTMGVEFDKEDGGELKMTLEGGHSARRIVHHSDSTGREIAEKLLESARKEINISLAENTFVYDIKKIDDMFAVFVLGKNGKRDAYFASNVVLATGGIGKIYKYTTNSSIATGDGIVLAKRLGANIKNLSYIQFHPTALAIGEGERVLVSEAVRGEGAYLLNEKGERFMHKYHDMGELAPRDVVCRGILEEVKIQGSENIYLDITYKDSDFVRNRFPYIYEKCMEAGIDITKDRIPVFPCQHYLMGGIHVDFNSNTGIKGLYAAGECSNTGVHGKNRLASNSLLEAMVFSRRAAINIDIQNHSYKMIDADIRREGTSLIEPSIKEEIRDIMQKAYFVVPDMGMIAKGLSRLGEMIKGIEASSYIKDKEYYETFNMACVSKMVLEDIQKNGQA</sequence>
<dbReference type="AlphaFoldDB" id="W8TGS5"/>
<dbReference type="PANTHER" id="PTHR42716">
    <property type="entry name" value="L-ASPARTATE OXIDASE"/>
    <property type="match status" value="1"/>
</dbReference>
<comment type="catalytic activity">
    <reaction evidence="10">
        <text>L-aspartate + O2 = iminosuccinate + H2O2</text>
        <dbReference type="Rhea" id="RHEA:25876"/>
        <dbReference type="ChEBI" id="CHEBI:15379"/>
        <dbReference type="ChEBI" id="CHEBI:16240"/>
        <dbReference type="ChEBI" id="CHEBI:29991"/>
        <dbReference type="ChEBI" id="CHEBI:77875"/>
        <dbReference type="EC" id="1.4.3.16"/>
    </reaction>
    <physiologicalReaction direction="left-to-right" evidence="10">
        <dbReference type="Rhea" id="RHEA:25877"/>
    </physiologicalReaction>
</comment>
<dbReference type="GO" id="GO:0005737">
    <property type="term" value="C:cytoplasm"/>
    <property type="evidence" value="ECO:0007669"/>
    <property type="project" value="UniProtKB-SubCell"/>
</dbReference>
<dbReference type="OrthoDB" id="9806724at2"/>
<keyword evidence="9 12" id="KW-0560">Oxidoreductase</keyword>
<keyword evidence="8 12" id="KW-0274">FAD</keyword>
<dbReference type="PRINTS" id="PR00368">
    <property type="entry name" value="FADPNR"/>
</dbReference>
<dbReference type="FunFam" id="3.90.700.10:FF:000002">
    <property type="entry name" value="L-aspartate oxidase"/>
    <property type="match status" value="1"/>
</dbReference>
<evidence type="ECO:0000256" key="10">
    <source>
        <dbReference type="ARBA" id="ARBA00048305"/>
    </source>
</evidence>
<dbReference type="InterPro" id="IPR003953">
    <property type="entry name" value="FAD-dep_OxRdtase_2_FAD-bd"/>
</dbReference>
<keyword evidence="15" id="KW-1185">Reference proteome</keyword>
<evidence type="ECO:0000256" key="4">
    <source>
        <dbReference type="ARBA" id="ARBA00012173"/>
    </source>
</evidence>
<evidence type="ECO:0000256" key="7">
    <source>
        <dbReference type="ARBA" id="ARBA00022642"/>
    </source>
</evidence>
<evidence type="ECO:0000256" key="1">
    <source>
        <dbReference type="ARBA" id="ARBA00001974"/>
    </source>
</evidence>
<comment type="subcellular location">
    <subcellularLocation>
        <location evidence="12">Cytoplasm</location>
    </subcellularLocation>
</comment>
<reference evidence="14 15" key="1">
    <citation type="journal article" date="2014" name="Genome Announc.">
        <title>Complete Genome Sequence of Amino Acid-Utilizing Eubacterium acidaminophilum al-2 (DSM 3953).</title>
        <authorList>
            <person name="Poehlein A."/>
            <person name="Andreesen J.R."/>
            <person name="Daniel R."/>
        </authorList>
    </citation>
    <scope>NUCLEOTIDE SEQUENCE [LARGE SCALE GENOMIC DNA]</scope>
    <source>
        <strain evidence="14 15">DSM 3953</strain>
    </source>
</reference>
<dbReference type="HOGENOM" id="CLU_014312_3_0_9"/>
<dbReference type="NCBIfam" id="TIGR00551">
    <property type="entry name" value="nadB"/>
    <property type="match status" value="1"/>
</dbReference>